<protein>
    <submittedName>
        <fullName evidence="2">Uncharacterized protein</fullName>
    </submittedName>
</protein>
<dbReference type="NCBIfam" id="TIGR00004">
    <property type="entry name" value="Rid family detoxifying hydrolase"/>
    <property type="match status" value="1"/>
</dbReference>
<dbReference type="CDD" id="cd00448">
    <property type="entry name" value="YjgF_YER057c_UK114_family"/>
    <property type="match status" value="1"/>
</dbReference>
<evidence type="ECO:0000256" key="1">
    <source>
        <dbReference type="ARBA" id="ARBA00010552"/>
    </source>
</evidence>
<sequence length="131" mass="14034">MSSQALKPVHTAQAPKALGPYSQAIVVNGQVYTSGQLGIAAATGEFVGPDVESQTRQVLVNLGHVLKEAHSGLDKVIKTTVFLKDMNDFVAMNKIYEEMFAGHRPARSAVEVARLPKDAVVEMECIALVDA</sequence>
<keyword evidence="3" id="KW-1185">Reference proteome</keyword>
<accession>A0A9W8BAR6</accession>
<dbReference type="Pfam" id="PF01042">
    <property type="entry name" value="Ribonuc_L-PSP"/>
    <property type="match status" value="1"/>
</dbReference>
<dbReference type="PANTHER" id="PTHR11803">
    <property type="entry name" value="2-IMINOBUTANOATE/2-IMINOPROPANOATE DEAMINASE RIDA"/>
    <property type="match status" value="1"/>
</dbReference>
<dbReference type="AlphaFoldDB" id="A0A9W8BAR6"/>
<reference evidence="2" key="1">
    <citation type="submission" date="2022-07" db="EMBL/GenBank/DDBJ databases">
        <title>Phylogenomic reconstructions and comparative analyses of Kickxellomycotina fungi.</title>
        <authorList>
            <person name="Reynolds N.K."/>
            <person name="Stajich J.E."/>
            <person name="Barry K."/>
            <person name="Grigoriev I.V."/>
            <person name="Crous P."/>
            <person name="Smith M.E."/>
        </authorList>
    </citation>
    <scope>NUCLEOTIDE SEQUENCE</scope>
    <source>
        <strain evidence="2">RSA 567</strain>
    </source>
</reference>
<dbReference type="PANTHER" id="PTHR11803:SF58">
    <property type="entry name" value="PROTEIN HMF1-RELATED"/>
    <property type="match status" value="1"/>
</dbReference>
<dbReference type="GO" id="GO:0019239">
    <property type="term" value="F:deaminase activity"/>
    <property type="evidence" value="ECO:0007669"/>
    <property type="project" value="TreeGrafter"/>
</dbReference>
<dbReference type="FunFam" id="3.30.1330.40:FF:000001">
    <property type="entry name" value="L-PSP family endoribonuclease"/>
    <property type="match status" value="1"/>
</dbReference>
<dbReference type="InterPro" id="IPR019897">
    <property type="entry name" value="RidA_CS"/>
</dbReference>
<organism evidence="2 3">
    <name type="scientific">Dimargaris verticillata</name>
    <dbReference type="NCBI Taxonomy" id="2761393"/>
    <lineage>
        <taxon>Eukaryota</taxon>
        <taxon>Fungi</taxon>
        <taxon>Fungi incertae sedis</taxon>
        <taxon>Zoopagomycota</taxon>
        <taxon>Kickxellomycotina</taxon>
        <taxon>Dimargaritomycetes</taxon>
        <taxon>Dimargaritales</taxon>
        <taxon>Dimargaritaceae</taxon>
        <taxon>Dimargaris</taxon>
    </lineage>
</organism>
<dbReference type="Gene3D" id="3.30.1330.40">
    <property type="entry name" value="RutC-like"/>
    <property type="match status" value="1"/>
</dbReference>
<evidence type="ECO:0000313" key="3">
    <source>
        <dbReference type="Proteomes" id="UP001151582"/>
    </source>
</evidence>
<dbReference type="InterPro" id="IPR006175">
    <property type="entry name" value="YjgF/YER057c/UK114"/>
</dbReference>
<dbReference type="SUPFAM" id="SSF55298">
    <property type="entry name" value="YjgF-like"/>
    <property type="match status" value="1"/>
</dbReference>
<proteinExistence type="inferred from homology"/>
<dbReference type="OrthoDB" id="309640at2759"/>
<dbReference type="Proteomes" id="UP001151582">
    <property type="component" value="Unassembled WGS sequence"/>
</dbReference>
<dbReference type="PROSITE" id="PS01094">
    <property type="entry name" value="UPF0076"/>
    <property type="match status" value="1"/>
</dbReference>
<dbReference type="InterPro" id="IPR006056">
    <property type="entry name" value="RidA"/>
</dbReference>
<comment type="caution">
    <text evidence="2">The sequence shown here is derived from an EMBL/GenBank/DDBJ whole genome shotgun (WGS) entry which is preliminary data.</text>
</comment>
<dbReference type="EMBL" id="JANBQB010000094">
    <property type="protein sequence ID" value="KAJ1982309.1"/>
    <property type="molecule type" value="Genomic_DNA"/>
</dbReference>
<evidence type="ECO:0000313" key="2">
    <source>
        <dbReference type="EMBL" id="KAJ1982309.1"/>
    </source>
</evidence>
<gene>
    <name evidence="2" type="ORF">H4R34_001761</name>
</gene>
<dbReference type="InterPro" id="IPR035959">
    <property type="entry name" value="RutC-like_sf"/>
</dbReference>
<comment type="similarity">
    <text evidence="1">Belongs to the RutC family.</text>
</comment>
<name>A0A9W8BAR6_9FUNG</name>
<dbReference type="GO" id="GO:0005829">
    <property type="term" value="C:cytosol"/>
    <property type="evidence" value="ECO:0007669"/>
    <property type="project" value="TreeGrafter"/>
</dbReference>